<dbReference type="HOGENOM" id="CLU_008264_1_0_1"/>
<feature type="compositionally biased region" description="Basic residues" evidence="2">
    <location>
        <begin position="496"/>
        <end position="511"/>
    </location>
</feature>
<feature type="region of interest" description="Disordered" evidence="2">
    <location>
        <begin position="192"/>
        <end position="213"/>
    </location>
</feature>
<dbReference type="InterPro" id="IPR001841">
    <property type="entry name" value="Znf_RING"/>
</dbReference>
<feature type="compositionally biased region" description="Polar residues" evidence="2">
    <location>
        <begin position="516"/>
        <end position="525"/>
    </location>
</feature>
<dbReference type="GO" id="GO:0005737">
    <property type="term" value="C:cytoplasm"/>
    <property type="evidence" value="ECO:0007669"/>
    <property type="project" value="TreeGrafter"/>
</dbReference>
<dbReference type="GO" id="GO:0008270">
    <property type="term" value="F:zinc ion binding"/>
    <property type="evidence" value="ECO:0007669"/>
    <property type="project" value="UniProtKB-KW"/>
</dbReference>
<feature type="compositionally biased region" description="Low complexity" evidence="2">
    <location>
        <begin position="193"/>
        <end position="210"/>
    </location>
</feature>
<comment type="caution">
    <text evidence="6">The sequence shown here is derived from an EMBL/GenBank/DDBJ whole genome shotgun (WGS) entry which is preliminary data.</text>
</comment>
<evidence type="ECO:0000313" key="7">
    <source>
        <dbReference type="Proteomes" id="UP000019487"/>
    </source>
</evidence>
<keyword evidence="3" id="KW-0472">Membrane</keyword>
<dbReference type="SMART" id="SM00184">
    <property type="entry name" value="RING"/>
    <property type="match status" value="1"/>
</dbReference>
<dbReference type="SUPFAM" id="SSF57850">
    <property type="entry name" value="RING/U-box"/>
    <property type="match status" value="1"/>
</dbReference>
<dbReference type="GO" id="GO:0006511">
    <property type="term" value="P:ubiquitin-dependent protein catabolic process"/>
    <property type="evidence" value="ECO:0007669"/>
    <property type="project" value="TreeGrafter"/>
</dbReference>
<keyword evidence="1" id="KW-0862">Zinc</keyword>
<keyword evidence="1" id="KW-0863">Zinc-finger</keyword>
<dbReference type="InterPro" id="IPR013083">
    <property type="entry name" value="Znf_RING/FYVE/PHD"/>
</dbReference>
<gene>
    <name evidence="6" type="ORF">SBOR_0994</name>
</gene>
<dbReference type="AlphaFoldDB" id="W9CVI9"/>
<keyword evidence="3" id="KW-0812">Transmembrane</keyword>
<evidence type="ECO:0000256" key="2">
    <source>
        <dbReference type="SAM" id="MobiDB-lite"/>
    </source>
</evidence>
<feature type="domain" description="RING-type" evidence="5">
    <location>
        <begin position="362"/>
        <end position="404"/>
    </location>
</feature>
<keyword evidence="1" id="KW-0479">Metal-binding</keyword>
<dbReference type="OrthoDB" id="8062037at2759"/>
<feature type="region of interest" description="Disordered" evidence="2">
    <location>
        <begin position="410"/>
        <end position="450"/>
    </location>
</feature>
<feature type="region of interest" description="Disordered" evidence="2">
    <location>
        <begin position="474"/>
        <end position="525"/>
    </location>
</feature>
<keyword evidence="3" id="KW-1133">Transmembrane helix</keyword>
<feature type="transmembrane region" description="Helical" evidence="3">
    <location>
        <begin position="222"/>
        <end position="243"/>
    </location>
</feature>
<name>W9CVI9_SCLBF</name>
<protein>
    <recommendedName>
        <fullName evidence="5">RING-type domain-containing protein</fullName>
    </recommendedName>
</protein>
<evidence type="ECO:0000256" key="1">
    <source>
        <dbReference type="PROSITE-ProRule" id="PRU00175"/>
    </source>
</evidence>
<keyword evidence="4" id="KW-0732">Signal</keyword>
<accession>W9CVI9</accession>
<dbReference type="PANTHER" id="PTHR22765">
    <property type="entry name" value="RING FINGER AND PROTEASE ASSOCIATED DOMAIN-CONTAINING"/>
    <property type="match status" value="1"/>
</dbReference>
<dbReference type="Pfam" id="PF13639">
    <property type="entry name" value="zf-RING_2"/>
    <property type="match status" value="1"/>
</dbReference>
<organism evidence="6 7">
    <name type="scientific">Sclerotinia borealis (strain F-4128)</name>
    <dbReference type="NCBI Taxonomy" id="1432307"/>
    <lineage>
        <taxon>Eukaryota</taxon>
        <taxon>Fungi</taxon>
        <taxon>Dikarya</taxon>
        <taxon>Ascomycota</taxon>
        <taxon>Pezizomycotina</taxon>
        <taxon>Leotiomycetes</taxon>
        <taxon>Helotiales</taxon>
        <taxon>Sclerotiniaceae</taxon>
        <taxon>Sclerotinia</taxon>
    </lineage>
</organism>
<proteinExistence type="predicted"/>
<dbReference type="Gene3D" id="3.30.40.10">
    <property type="entry name" value="Zinc/RING finger domain, C3HC4 (zinc finger)"/>
    <property type="match status" value="1"/>
</dbReference>
<dbReference type="EMBL" id="AYSA01000038">
    <property type="protein sequence ID" value="ESZ98624.1"/>
    <property type="molecule type" value="Genomic_DNA"/>
</dbReference>
<dbReference type="PANTHER" id="PTHR22765:SF416">
    <property type="entry name" value="E3 UBIQUITIN-PROTEIN LIGASE GODZILLA"/>
    <property type="match status" value="1"/>
</dbReference>
<evidence type="ECO:0000259" key="5">
    <source>
        <dbReference type="PROSITE" id="PS50089"/>
    </source>
</evidence>
<keyword evidence="7" id="KW-1185">Reference proteome</keyword>
<evidence type="ECO:0000256" key="4">
    <source>
        <dbReference type="SAM" id="SignalP"/>
    </source>
</evidence>
<feature type="compositionally biased region" description="Polar residues" evidence="2">
    <location>
        <begin position="432"/>
        <end position="446"/>
    </location>
</feature>
<feature type="chain" id="PRO_5004919294" description="RING-type domain-containing protein" evidence="4">
    <location>
        <begin position="27"/>
        <end position="525"/>
    </location>
</feature>
<dbReference type="InterPro" id="IPR051826">
    <property type="entry name" value="E3_ubiquitin-ligase_domain"/>
</dbReference>
<sequence>MFLSDNGGSMSKCLSTLMFFVALVAGQTSTASFTPSNITLPASMTAPDIELTLTSGTDFVLTHDMYNIAPLTSSAGAGQDTNSLTTLHITPANITLTDATSASNLSRGDIAYMSCDPNETSNIDSTAAIIMAGNARPKAILLYSLYSQECIVSSGESSYGSIYTMVSASDSMDLLKTLQDFTPGSLLAASIDSNQSSSSSSSGSQTSNNGGPPPTTAVAMSILYSITGIITLLFLIIIGTGAIRAHRHPERYGPRTAFPGRPRQSRAKGLARAMLETLPIVKFGDPEPVKPGSGDIELENGSVHHDPVATATNSKVDDTPKPPGAAAFVGTTVHSGMGSEAQPTSEVNEASAAPKEGELLQCSICTEDFATGEDVRVLPCHHKYHPACIDPWLLNVSGTCPLCRHDLRPTATHAQNGDDELPPPLNTREGEATSQHTAGNSESGEVSSRQRLSRLIRLRHAPPEESIATLRELAREQSQQGGIGPNQDATEEQGRRARLAGRLRSTFRIRTRPQAVPSTEPNAAA</sequence>
<dbReference type="CDD" id="cd16454">
    <property type="entry name" value="RING-H2_PA-TM-RING"/>
    <property type="match status" value="1"/>
</dbReference>
<reference evidence="6 7" key="1">
    <citation type="journal article" date="2014" name="Genome Announc.">
        <title>Draft genome sequence of Sclerotinia borealis, a psychrophilic plant pathogenic fungus.</title>
        <authorList>
            <person name="Mardanov A.V."/>
            <person name="Beletsky A.V."/>
            <person name="Kadnikov V.V."/>
            <person name="Ignatov A.N."/>
            <person name="Ravin N.V."/>
        </authorList>
    </citation>
    <scope>NUCLEOTIDE SEQUENCE [LARGE SCALE GENOMIC DNA]</scope>
    <source>
        <strain evidence="7">F-4157</strain>
    </source>
</reference>
<dbReference type="GO" id="GO:0061630">
    <property type="term" value="F:ubiquitin protein ligase activity"/>
    <property type="evidence" value="ECO:0007669"/>
    <property type="project" value="TreeGrafter"/>
</dbReference>
<dbReference type="PROSITE" id="PS50089">
    <property type="entry name" value="ZF_RING_2"/>
    <property type="match status" value="1"/>
</dbReference>
<evidence type="ECO:0000313" key="6">
    <source>
        <dbReference type="EMBL" id="ESZ98624.1"/>
    </source>
</evidence>
<feature type="signal peptide" evidence="4">
    <location>
        <begin position="1"/>
        <end position="26"/>
    </location>
</feature>
<dbReference type="STRING" id="1432307.W9CVI9"/>
<dbReference type="Proteomes" id="UP000019487">
    <property type="component" value="Unassembled WGS sequence"/>
</dbReference>
<evidence type="ECO:0000256" key="3">
    <source>
        <dbReference type="SAM" id="Phobius"/>
    </source>
</evidence>